<reference evidence="4 5" key="1">
    <citation type="submission" date="2020-09" db="EMBL/GenBank/DDBJ databases">
        <title>Flavimobilis rhizosphaerae sp. nov., isolated from rhizosphere soil of Spartina alterniflora.</title>
        <authorList>
            <person name="Hanqin C."/>
        </authorList>
    </citation>
    <scope>NUCLEOTIDE SEQUENCE [LARGE SCALE GENOMIC DNA]</scope>
    <source>
        <strain evidence="4 5">GY 10621</strain>
    </source>
</reference>
<evidence type="ECO:0000259" key="2">
    <source>
        <dbReference type="Pfam" id="PF01814"/>
    </source>
</evidence>
<dbReference type="RefSeq" id="WP_192277359.1">
    <property type="nucleotide sequence ID" value="NZ_JACZDF010000001.1"/>
</dbReference>
<feature type="region of interest" description="Disordered" evidence="1">
    <location>
        <begin position="177"/>
        <end position="212"/>
    </location>
</feature>
<feature type="domain" description="Hemerythrin-like" evidence="2">
    <location>
        <begin position="16"/>
        <end position="140"/>
    </location>
</feature>
<evidence type="ECO:0000313" key="5">
    <source>
        <dbReference type="Proteomes" id="UP000642107"/>
    </source>
</evidence>
<dbReference type="EMBL" id="JACZDF010000001">
    <property type="protein sequence ID" value="MBD9698292.1"/>
    <property type="molecule type" value="Genomic_DNA"/>
</dbReference>
<name>A0ABR9DPM7_9MICO</name>
<sequence>MDDLLLASNLDDARAAEDLAGDHTAMRGTLHVLVDQLSRAVTGADAQLAGVARERLALWATERLVPHLEAEEAHLLPAVRTVTDGGPASAVVVRLHTAVRTAASDLATTTHPLEAVGAAHVLAALLAVHADTLDHDLVPLVARDARTPLTGPAEEVREVLRAPAPTGHACGCGGGGCGGSGAAPEATPTEAAPASAAPAADAASDARADTTADDRADLPVLDATVIPHAVRHATIFGALDAVEEGGGLVLVAPHDPLPLLTQIEGRHPGRFTVEYLQRGPETWHLAFTR</sequence>
<dbReference type="InterPro" id="IPR018720">
    <property type="entry name" value="DUF2249"/>
</dbReference>
<accession>A0ABR9DPM7</accession>
<dbReference type="InterPro" id="IPR012312">
    <property type="entry name" value="Hemerythrin-like"/>
</dbReference>
<evidence type="ECO:0000259" key="3">
    <source>
        <dbReference type="Pfam" id="PF10006"/>
    </source>
</evidence>
<dbReference type="Pfam" id="PF10006">
    <property type="entry name" value="DUF2249"/>
    <property type="match status" value="1"/>
</dbReference>
<proteinExistence type="predicted"/>
<feature type="domain" description="DUF2249" evidence="3">
    <location>
        <begin position="220"/>
        <end position="289"/>
    </location>
</feature>
<gene>
    <name evidence="4" type="ORF">IGS67_02130</name>
</gene>
<evidence type="ECO:0000313" key="4">
    <source>
        <dbReference type="EMBL" id="MBD9698292.1"/>
    </source>
</evidence>
<feature type="compositionally biased region" description="Low complexity" evidence="1">
    <location>
        <begin position="182"/>
        <end position="203"/>
    </location>
</feature>
<organism evidence="4 5">
    <name type="scientific">Flavimobilis rhizosphaerae</name>
    <dbReference type="NCBI Taxonomy" id="2775421"/>
    <lineage>
        <taxon>Bacteria</taxon>
        <taxon>Bacillati</taxon>
        <taxon>Actinomycetota</taxon>
        <taxon>Actinomycetes</taxon>
        <taxon>Micrococcales</taxon>
        <taxon>Jonesiaceae</taxon>
        <taxon>Flavimobilis</taxon>
    </lineage>
</organism>
<comment type="caution">
    <text evidence="4">The sequence shown here is derived from an EMBL/GenBank/DDBJ whole genome shotgun (WGS) entry which is preliminary data.</text>
</comment>
<evidence type="ECO:0000256" key="1">
    <source>
        <dbReference type="SAM" id="MobiDB-lite"/>
    </source>
</evidence>
<dbReference type="Proteomes" id="UP000642107">
    <property type="component" value="Unassembled WGS sequence"/>
</dbReference>
<dbReference type="Pfam" id="PF01814">
    <property type="entry name" value="Hemerythrin"/>
    <property type="match status" value="1"/>
</dbReference>
<keyword evidence="5" id="KW-1185">Reference proteome</keyword>
<protein>
    <submittedName>
        <fullName evidence="4">DUF2249 domain-containing protein</fullName>
    </submittedName>
</protein>